<dbReference type="InterPro" id="IPR036732">
    <property type="entry name" value="AFP_Neu5c_C_sf"/>
</dbReference>
<dbReference type="EMBL" id="LAZR01029238">
    <property type="protein sequence ID" value="KKL60180.1"/>
    <property type="molecule type" value="Genomic_DNA"/>
</dbReference>
<dbReference type="GO" id="GO:0047444">
    <property type="term" value="F:N-acylneuraminate-9-phosphate synthase activity"/>
    <property type="evidence" value="ECO:0007669"/>
    <property type="project" value="TreeGrafter"/>
</dbReference>
<dbReference type="InterPro" id="IPR013132">
    <property type="entry name" value="PseI/NeuA/B-like_N"/>
</dbReference>
<name>A0A0F9FS11_9ZZZZ</name>
<evidence type="ECO:0000259" key="1">
    <source>
        <dbReference type="PROSITE" id="PS50844"/>
    </source>
</evidence>
<dbReference type="Gene3D" id="3.20.20.70">
    <property type="entry name" value="Aldolase class I"/>
    <property type="match status" value="1"/>
</dbReference>
<reference evidence="2" key="1">
    <citation type="journal article" date="2015" name="Nature">
        <title>Complex archaea that bridge the gap between prokaryotes and eukaryotes.</title>
        <authorList>
            <person name="Spang A."/>
            <person name="Saw J.H."/>
            <person name="Jorgensen S.L."/>
            <person name="Zaremba-Niedzwiedzka K."/>
            <person name="Martijn J."/>
            <person name="Lind A.E."/>
            <person name="van Eijk R."/>
            <person name="Schleper C."/>
            <person name="Guy L."/>
            <person name="Ettema T.J."/>
        </authorList>
    </citation>
    <scope>NUCLEOTIDE SEQUENCE</scope>
</reference>
<organism evidence="2">
    <name type="scientific">marine sediment metagenome</name>
    <dbReference type="NCBI Taxonomy" id="412755"/>
    <lineage>
        <taxon>unclassified sequences</taxon>
        <taxon>metagenomes</taxon>
        <taxon>ecological metagenomes</taxon>
    </lineage>
</organism>
<dbReference type="PROSITE" id="PS50844">
    <property type="entry name" value="AFP_LIKE"/>
    <property type="match status" value="1"/>
</dbReference>
<sequence>PMIISTGGSRWSDIRRTYEYLQGGMGVAWLQCTAAYPAKIEQMNLKIIEVMRKEMFNDVIGLSDHYGGILSGPIAYMFGARIFEKHFTFGHAMKGTDHAFSLKPDRMKRFVTDLRRTKWAMADVKKEPLPEEAEPIRKMAKAVYLNKDLDGGIIISRENLVLLSPADGIPPYELEWLIGKKTLFDIRKHEPLKKEYFG</sequence>
<accession>A0A0F9FS11</accession>
<protein>
    <recommendedName>
        <fullName evidence="1">AFP-like domain-containing protein</fullName>
    </recommendedName>
</protein>
<dbReference type="CDD" id="cd11615">
    <property type="entry name" value="SAF_NeuB_like"/>
    <property type="match status" value="1"/>
</dbReference>
<dbReference type="SUPFAM" id="SSF51569">
    <property type="entry name" value="Aldolase"/>
    <property type="match status" value="1"/>
</dbReference>
<dbReference type="AlphaFoldDB" id="A0A0F9FS11"/>
<gene>
    <name evidence="2" type="ORF">LCGC14_2207870</name>
</gene>
<evidence type="ECO:0000313" key="2">
    <source>
        <dbReference type="EMBL" id="KKL60180.1"/>
    </source>
</evidence>
<dbReference type="InterPro" id="IPR013785">
    <property type="entry name" value="Aldolase_TIM"/>
</dbReference>
<feature type="domain" description="AFP-like" evidence="1">
    <location>
        <begin position="142"/>
        <end position="198"/>
    </location>
</feature>
<dbReference type="SMART" id="SM00858">
    <property type="entry name" value="SAF"/>
    <property type="match status" value="1"/>
</dbReference>
<dbReference type="Gene3D" id="3.90.1210.10">
    <property type="entry name" value="Antifreeze-like/N-acetylneuraminic acid synthase C-terminal domain"/>
    <property type="match status" value="1"/>
</dbReference>
<dbReference type="InterPro" id="IPR006190">
    <property type="entry name" value="SAF_AFP_Neu5Ac"/>
</dbReference>
<proteinExistence type="predicted"/>
<comment type="caution">
    <text evidence="2">The sequence shown here is derived from an EMBL/GenBank/DDBJ whole genome shotgun (WGS) entry which is preliminary data.</text>
</comment>
<dbReference type="InterPro" id="IPR013974">
    <property type="entry name" value="SAF"/>
</dbReference>
<dbReference type="PANTHER" id="PTHR42966">
    <property type="entry name" value="N-ACETYLNEURAMINATE SYNTHASE"/>
    <property type="match status" value="1"/>
</dbReference>
<dbReference type="InterPro" id="IPR057736">
    <property type="entry name" value="SAF_PseI/NeuA/NeuB"/>
</dbReference>
<feature type="non-terminal residue" evidence="2">
    <location>
        <position position="1"/>
    </location>
</feature>
<dbReference type="InterPro" id="IPR051690">
    <property type="entry name" value="PseI-like"/>
</dbReference>
<dbReference type="Pfam" id="PF03102">
    <property type="entry name" value="NeuB"/>
    <property type="match status" value="1"/>
</dbReference>
<dbReference type="PANTHER" id="PTHR42966:SF1">
    <property type="entry name" value="SIALIC ACID SYNTHASE"/>
    <property type="match status" value="1"/>
</dbReference>
<dbReference type="SUPFAM" id="SSF51269">
    <property type="entry name" value="AFP III-like domain"/>
    <property type="match status" value="1"/>
</dbReference>
<dbReference type="GO" id="GO:0016051">
    <property type="term" value="P:carbohydrate biosynthetic process"/>
    <property type="evidence" value="ECO:0007669"/>
    <property type="project" value="InterPro"/>
</dbReference>